<keyword evidence="3" id="KW-0472">Membrane</keyword>
<dbReference type="GO" id="GO:0005546">
    <property type="term" value="F:phosphatidylinositol-4,5-bisphosphate binding"/>
    <property type="evidence" value="ECO:0007669"/>
    <property type="project" value="TreeGrafter"/>
</dbReference>
<dbReference type="InterPro" id="IPR003128">
    <property type="entry name" value="Villin_headpiece"/>
</dbReference>
<keyword evidence="3" id="KW-1133">Transmembrane helix</keyword>
<keyword evidence="6" id="KW-1185">Reference proteome</keyword>
<protein>
    <submittedName>
        <fullName evidence="5">Villin headpiece domain protein</fullName>
    </submittedName>
</protein>
<dbReference type="SUPFAM" id="SSF47050">
    <property type="entry name" value="VHP, Villin headpiece domain"/>
    <property type="match status" value="1"/>
</dbReference>
<feature type="domain" description="HP" evidence="4">
    <location>
        <begin position="1190"/>
        <end position="1253"/>
    </location>
</feature>
<dbReference type="SMART" id="SM00262">
    <property type="entry name" value="GEL"/>
    <property type="match status" value="2"/>
</dbReference>
<dbReference type="GO" id="GO:0005737">
    <property type="term" value="C:cytoplasm"/>
    <property type="evidence" value="ECO:0007669"/>
    <property type="project" value="TreeGrafter"/>
</dbReference>
<dbReference type="Gene3D" id="1.10.950.10">
    <property type="entry name" value="Villin headpiece domain"/>
    <property type="match status" value="1"/>
</dbReference>
<dbReference type="PANTHER" id="PTHR11977:SF45">
    <property type="entry name" value="SUPERVILLIN"/>
    <property type="match status" value="1"/>
</dbReference>
<evidence type="ECO:0000256" key="1">
    <source>
        <dbReference type="ARBA" id="ARBA00008418"/>
    </source>
</evidence>
<dbReference type="SUPFAM" id="SSF55753">
    <property type="entry name" value="Actin depolymerizing proteins"/>
    <property type="match status" value="3"/>
</dbReference>
<dbReference type="Gene3D" id="3.40.20.10">
    <property type="entry name" value="Severin"/>
    <property type="match status" value="3"/>
</dbReference>
<dbReference type="SMART" id="SM00153">
    <property type="entry name" value="VHP"/>
    <property type="match status" value="1"/>
</dbReference>
<feature type="region of interest" description="Disordered" evidence="2">
    <location>
        <begin position="51"/>
        <end position="74"/>
    </location>
</feature>
<gene>
    <name evidence="5" type="ORF">X801_05348</name>
</gene>
<dbReference type="GO" id="GO:0008154">
    <property type="term" value="P:actin polymerization or depolymerization"/>
    <property type="evidence" value="ECO:0007669"/>
    <property type="project" value="TreeGrafter"/>
</dbReference>
<feature type="compositionally biased region" description="Polar residues" evidence="2">
    <location>
        <begin position="1060"/>
        <end position="1092"/>
    </location>
</feature>
<feature type="region of interest" description="Disordered" evidence="2">
    <location>
        <begin position="1060"/>
        <end position="1097"/>
    </location>
</feature>
<dbReference type="Pfam" id="PF00626">
    <property type="entry name" value="Gelsolin"/>
    <property type="match status" value="2"/>
</dbReference>
<dbReference type="GO" id="GO:0051016">
    <property type="term" value="P:barbed-end actin filament capping"/>
    <property type="evidence" value="ECO:0007669"/>
    <property type="project" value="TreeGrafter"/>
</dbReference>
<evidence type="ECO:0000259" key="4">
    <source>
        <dbReference type="PROSITE" id="PS51089"/>
    </source>
</evidence>
<dbReference type="AlphaFoldDB" id="A0A1S8WX38"/>
<dbReference type="GO" id="GO:0051015">
    <property type="term" value="F:actin filament binding"/>
    <property type="evidence" value="ECO:0007669"/>
    <property type="project" value="InterPro"/>
</dbReference>
<evidence type="ECO:0000313" key="5">
    <source>
        <dbReference type="EMBL" id="OON18793.1"/>
    </source>
</evidence>
<name>A0A1S8WX38_OPIVI</name>
<evidence type="ECO:0000256" key="3">
    <source>
        <dbReference type="SAM" id="Phobius"/>
    </source>
</evidence>
<evidence type="ECO:0000313" key="6">
    <source>
        <dbReference type="Proteomes" id="UP000243686"/>
    </source>
</evidence>
<dbReference type="InterPro" id="IPR036886">
    <property type="entry name" value="Villin_headpiece_dom_sf"/>
</dbReference>
<dbReference type="PANTHER" id="PTHR11977">
    <property type="entry name" value="VILLIN"/>
    <property type="match status" value="1"/>
</dbReference>
<proteinExistence type="inferred from homology"/>
<reference evidence="5 6" key="1">
    <citation type="submission" date="2015-03" db="EMBL/GenBank/DDBJ databases">
        <title>Draft genome of the nematode, Opisthorchis viverrini.</title>
        <authorList>
            <person name="Mitreva M."/>
        </authorList>
    </citation>
    <scope>NUCLEOTIDE SEQUENCE [LARGE SCALE GENOMIC DNA]</scope>
    <source>
        <strain evidence="5">Khon Kaen</strain>
    </source>
</reference>
<dbReference type="GO" id="GO:0015629">
    <property type="term" value="C:actin cytoskeleton"/>
    <property type="evidence" value="ECO:0007669"/>
    <property type="project" value="TreeGrafter"/>
</dbReference>
<dbReference type="PROSITE" id="PS51089">
    <property type="entry name" value="HP"/>
    <property type="match status" value="1"/>
</dbReference>
<dbReference type="InterPro" id="IPR029006">
    <property type="entry name" value="ADF-H/Gelsolin-like_dom_sf"/>
</dbReference>
<dbReference type="InterPro" id="IPR007123">
    <property type="entry name" value="Gelsolin-like_dom"/>
</dbReference>
<dbReference type="Proteomes" id="UP000243686">
    <property type="component" value="Unassembled WGS sequence"/>
</dbReference>
<keyword evidence="3" id="KW-0812">Transmembrane</keyword>
<dbReference type="EMBL" id="KV893843">
    <property type="protein sequence ID" value="OON18793.1"/>
    <property type="molecule type" value="Genomic_DNA"/>
</dbReference>
<comment type="similarity">
    <text evidence="1">Belongs to the villin/gelsolin family.</text>
</comment>
<sequence length="1253" mass="140754">MRENSDKWRDRVQSALVVDQDAITNMEQRYQSLASSAQEWRKRVADKDVSNFTVTGRMQRRSPNRSPERNPTPLSLEDAINFPHRPPAVPIARAMCKENRPRFYGLRQSIGSSSPYTRPPRASCMLYGPFMFIFGLLLPFAPPVCSVKLISNILFSALAARIFTPENHRTDAHPEKSPSTVAQAATKQVVFENSTFRFNVLRRIFTSTVRFAFQTVAVPAMHDDLLTDFFSAEPITDGLQPDQLEFPEWSLPSADRFGDNYQRITDARRAVRPDRRRPAKTPNPLKILAQRTDLRTEYEEVRCYSAIPSQTHKLLGPVDPSSRVAADAALRKTLLAESALTGLSSLENFSEAKNSLRQVTNDQPLPLSSFQRSLLPFKPVMLLHIKGRRQVQVRLVCPSAKSMNSGDCFILVTSDVVFAWFGAFANVVEVNKTRELAGWIHRSHELGYRASESSSPDFITVQEDLAEHVAKNSESVHKFWRALGYDEPQTVQACGASDEDELYEILIQHTNRVFQVTTEQLVPCMEHWGRPLKHALLKTDQLRLAGIELVHQIYSAAYDYGHCRLNPLDPLCTHGNIPLKAESRPDWTLIGRVTEKGETVLFKEKFIDWPEATRLGLRLKPVSKSSATTPGASIYSAIQPYSAEELCHAAFKEPPPSPLLLTLEGRFVGRGGEGCRFEDGIVRRFRVESGLVRVWHVSEFNRVELSEISHGQFHQGDTYVVRWPFKVIHVGLRDIPLRSADSSREQCAYFFWQGSHSKVTEQGAAALMTMELDAERGPQVRIPEGKEPPAFCRLFDGRMVIYSGKRNADWDVSADTKPRIRLFLVRGEVPAEGYLLEVPPQLSSLRSQGVFLALQYAPFERSVHKAWLWCGRCAAQPTVDTGRHIVNQLRERCPPELATAIPNVFEVHQTEEKLGPGELVFLLNAEDTPSSLICANLERAQGPLVIWHLTAPVSQQLNVRRLSYTLQPNATLPVKLPEFQSAQPVTDVNPIEMSKMVAERLRASSDVVALGQQTISAPVSFPFLLKDLYAAPQPALFLVLSGTKHVFLWQGWWTPNTRLKSQTPSPSVGQQLSRPSVVSQSTSNAGPYSDNSPECIDDSQLDIEDYSEPTTPESTRGRFYALRQAALNTAGALAKRVGTTAVVVYGGLEPPEFLCLFPPFARNPEASLYHLREEAKVDGQMDPVDSQLTMSASVTYTLAELQQRPLPDELDATRLEIYLSPEEFQTVFRMSKEEFDSLPAWKKAQIKKRLGLF</sequence>
<dbReference type="InterPro" id="IPR007122">
    <property type="entry name" value="Villin/Gelsolin"/>
</dbReference>
<feature type="transmembrane region" description="Helical" evidence="3">
    <location>
        <begin position="124"/>
        <end position="141"/>
    </location>
</feature>
<evidence type="ECO:0000256" key="2">
    <source>
        <dbReference type="SAM" id="MobiDB-lite"/>
    </source>
</evidence>
<organism evidence="5 6">
    <name type="scientific">Opisthorchis viverrini</name>
    <name type="common">Southeast Asian liver fluke</name>
    <dbReference type="NCBI Taxonomy" id="6198"/>
    <lineage>
        <taxon>Eukaryota</taxon>
        <taxon>Metazoa</taxon>
        <taxon>Spiralia</taxon>
        <taxon>Lophotrochozoa</taxon>
        <taxon>Platyhelminthes</taxon>
        <taxon>Trematoda</taxon>
        <taxon>Digenea</taxon>
        <taxon>Opisthorchiida</taxon>
        <taxon>Opisthorchiata</taxon>
        <taxon>Opisthorchiidae</taxon>
        <taxon>Opisthorchis</taxon>
    </lineage>
</organism>
<dbReference type="GO" id="GO:0051014">
    <property type="term" value="P:actin filament severing"/>
    <property type="evidence" value="ECO:0007669"/>
    <property type="project" value="TreeGrafter"/>
</dbReference>
<dbReference type="Pfam" id="PF02209">
    <property type="entry name" value="VHP"/>
    <property type="match status" value="1"/>
</dbReference>
<accession>A0A1S8WX38</accession>